<evidence type="ECO:0000256" key="4">
    <source>
        <dbReference type="ARBA" id="ARBA00023239"/>
    </source>
</evidence>
<dbReference type="NCBIfam" id="NF005984">
    <property type="entry name" value="PRK08087.1"/>
    <property type="match status" value="1"/>
</dbReference>
<dbReference type="SUPFAM" id="SSF53639">
    <property type="entry name" value="AraD/HMP-PK domain-like"/>
    <property type="match status" value="1"/>
</dbReference>
<proteinExistence type="predicted"/>
<dbReference type="AlphaFoldDB" id="A0A838B2E9"/>
<dbReference type="InterPro" id="IPR036409">
    <property type="entry name" value="Aldolase_II/adducin_N_sf"/>
</dbReference>
<evidence type="ECO:0000313" key="7">
    <source>
        <dbReference type="EMBL" id="MBA1141018.1"/>
    </source>
</evidence>
<evidence type="ECO:0000313" key="8">
    <source>
        <dbReference type="Proteomes" id="UP000558284"/>
    </source>
</evidence>
<dbReference type="RefSeq" id="WP_181057652.1">
    <property type="nucleotide sequence ID" value="NZ_JACDTY010000004.1"/>
</dbReference>
<gene>
    <name evidence="7" type="ORF">H0241_12215</name>
</gene>
<evidence type="ECO:0000256" key="3">
    <source>
        <dbReference type="ARBA" id="ARBA00022935"/>
    </source>
</evidence>
<evidence type="ECO:0000256" key="5">
    <source>
        <dbReference type="ARBA" id="ARBA00023253"/>
    </source>
</evidence>
<dbReference type="GO" id="GO:0008738">
    <property type="term" value="F:L-fuculose-phosphate aldolase activity"/>
    <property type="evidence" value="ECO:0007669"/>
    <property type="project" value="UniProtKB-EC"/>
</dbReference>
<dbReference type="GO" id="GO:0046914">
    <property type="term" value="F:transition metal ion binding"/>
    <property type="evidence" value="ECO:0007669"/>
    <property type="project" value="UniProtKB-ARBA"/>
</dbReference>
<keyword evidence="3" id="KW-0054">Arabinose catabolism</keyword>
<keyword evidence="5" id="KW-0294">Fucose metabolism</keyword>
<evidence type="ECO:0000256" key="1">
    <source>
        <dbReference type="ARBA" id="ARBA00004921"/>
    </source>
</evidence>
<protein>
    <submittedName>
        <fullName evidence="7">L-fuculose-phosphate aldolase</fullName>
        <ecNumber evidence="7">4.1.2.17</ecNumber>
    </submittedName>
</protein>
<dbReference type="GO" id="GO:0005829">
    <property type="term" value="C:cytosol"/>
    <property type="evidence" value="ECO:0007669"/>
    <property type="project" value="TreeGrafter"/>
</dbReference>
<keyword evidence="3" id="KW-0119">Carbohydrate metabolism</keyword>
<organism evidence="7 8">
    <name type="scientific">Mesorhizobium neociceri</name>
    <dbReference type="NCBI Taxonomy" id="1307853"/>
    <lineage>
        <taxon>Bacteria</taxon>
        <taxon>Pseudomonadati</taxon>
        <taxon>Pseudomonadota</taxon>
        <taxon>Alphaproteobacteria</taxon>
        <taxon>Hyphomicrobiales</taxon>
        <taxon>Phyllobacteriaceae</taxon>
        <taxon>Mesorhizobium</taxon>
    </lineage>
</organism>
<dbReference type="PANTHER" id="PTHR22789">
    <property type="entry name" value="FUCULOSE PHOSPHATE ALDOLASE"/>
    <property type="match status" value="1"/>
</dbReference>
<feature type="domain" description="Class II aldolase/adducin N-terminal" evidence="6">
    <location>
        <begin position="10"/>
        <end position="184"/>
    </location>
</feature>
<comment type="caution">
    <text evidence="7">The sequence shown here is derived from an EMBL/GenBank/DDBJ whole genome shotgun (WGS) entry which is preliminary data.</text>
</comment>
<keyword evidence="4 7" id="KW-0456">Lyase</keyword>
<keyword evidence="2" id="KW-0479">Metal-binding</keyword>
<dbReference type="FunFam" id="3.40.225.10:FF:000005">
    <property type="entry name" value="L-fuculose phosphate aldolase"/>
    <property type="match status" value="1"/>
</dbReference>
<sequence length="219" mass="23780">MTVSDLEARQAIIDACLEMNALGINQGTSGNVSLRHGEGMLISPTSTPYETLVPEDIVFMAWDGEVDGRLPPSSEWRFHLDIMKARPEVNAVVHAHPTYCTIIAIMGRKIPAIHYMVAVAGGNDIRCAPYATFGTAELSAHAVEALRDRKACLLAQHGMIAVGSSLSQAMWLAVEVETLARQYHGALQIGEPPILSEEEIENVIKRMASYGLRDKEAAA</sequence>
<dbReference type="GO" id="GO:0006004">
    <property type="term" value="P:fucose metabolic process"/>
    <property type="evidence" value="ECO:0007669"/>
    <property type="project" value="UniProtKB-KW"/>
</dbReference>
<dbReference type="EC" id="4.1.2.17" evidence="7"/>
<dbReference type="Pfam" id="PF00596">
    <property type="entry name" value="Aldolase_II"/>
    <property type="match status" value="1"/>
</dbReference>
<dbReference type="Gene3D" id="3.40.225.10">
    <property type="entry name" value="Class II aldolase/adducin N-terminal domain"/>
    <property type="match status" value="1"/>
</dbReference>
<reference evidence="7 8" key="1">
    <citation type="submission" date="2020-07" db="EMBL/GenBank/DDBJ databases">
        <title>Definition of the novel symbiovar canariense within Mesorhizobium novociceri, a new species of genus Mesorhizobium nodulating Cicer canariense in the Caldera de Taburiente National Park (La Palma, Canary Islands).</title>
        <authorList>
            <person name="Leon-Barrios M."/>
            <person name="Perez-Yepez J."/>
            <person name="Flores-Felix J.D."/>
            <person name="Ramirez-Baena M.H."/>
            <person name="Pulido-Suarez L."/>
            <person name="Igual J.M."/>
            <person name="Velazquez E."/>
            <person name="Peix A."/>
        </authorList>
    </citation>
    <scope>NUCLEOTIDE SEQUENCE [LARGE SCALE GENOMIC DNA]</scope>
    <source>
        <strain evidence="7 8">CCANP35</strain>
    </source>
</reference>
<dbReference type="Proteomes" id="UP000558284">
    <property type="component" value="Unassembled WGS sequence"/>
</dbReference>
<keyword evidence="8" id="KW-1185">Reference proteome</keyword>
<comment type="pathway">
    <text evidence="1">Carbohydrate degradation.</text>
</comment>
<dbReference type="PANTHER" id="PTHR22789:SF0">
    <property type="entry name" value="3-OXO-TETRONATE 4-PHOSPHATE DECARBOXYLASE-RELATED"/>
    <property type="match status" value="1"/>
</dbReference>
<dbReference type="SMART" id="SM01007">
    <property type="entry name" value="Aldolase_II"/>
    <property type="match status" value="1"/>
</dbReference>
<dbReference type="InterPro" id="IPR001303">
    <property type="entry name" value="Aldolase_II/adducin_N"/>
</dbReference>
<accession>A0A838B2E9</accession>
<dbReference type="InterPro" id="IPR050197">
    <property type="entry name" value="Aldolase_class_II_sugar_metab"/>
</dbReference>
<evidence type="ECO:0000256" key="2">
    <source>
        <dbReference type="ARBA" id="ARBA00022723"/>
    </source>
</evidence>
<name>A0A838B2E9_9HYPH</name>
<dbReference type="EMBL" id="JACDTY010000004">
    <property type="protein sequence ID" value="MBA1141018.1"/>
    <property type="molecule type" value="Genomic_DNA"/>
</dbReference>
<evidence type="ECO:0000259" key="6">
    <source>
        <dbReference type="SMART" id="SM01007"/>
    </source>
</evidence>
<dbReference type="GO" id="GO:0019568">
    <property type="term" value="P:arabinose catabolic process"/>
    <property type="evidence" value="ECO:0007669"/>
    <property type="project" value="UniProtKB-KW"/>
</dbReference>